<dbReference type="GO" id="GO:0005886">
    <property type="term" value="C:plasma membrane"/>
    <property type="evidence" value="ECO:0007669"/>
    <property type="project" value="TreeGrafter"/>
</dbReference>
<sequence>MGRRPASFSRVAQPVRTLWQRFAFTVLVLAAFGLMLLGKADIVMVKRLQVAAVDAMTPIVEALSHPAAAVSKGVEAIASLRDLHAENERLREENSRLKQWQHVANLLESENKTLKRLTRHVGPPPASYISARIIAEAGGAFVRSALLNVGRRNGVRRGQAVISEDGLAGTIVEVGELHARMLLVTDLNAQIPVLLGAARDPGIMVGDNTNLARILYLPQNSVASPGDLVISSGHGGMIPAGIPVGTVSSVTESGIKVKPVVDWTHLEFVRVVDYRMQGVIPGPMDPPPFTVLAPDPEPSLVERLGVSRGKTAP</sequence>
<dbReference type="InterPro" id="IPR042177">
    <property type="entry name" value="Cell/Rod_1"/>
</dbReference>
<dbReference type="InterPro" id="IPR055342">
    <property type="entry name" value="MreC_beta-barrel_core"/>
</dbReference>
<dbReference type="AlphaFoldDB" id="A0A9J7AQ14"/>
<gene>
    <name evidence="8" type="primary">mreC</name>
    <name evidence="8" type="ORF">NUH88_19065</name>
</gene>
<keyword evidence="5" id="KW-0175">Coiled coil</keyword>
<accession>A0A9J7AQ14</accession>
<dbReference type="Pfam" id="PF04085">
    <property type="entry name" value="MreC"/>
    <property type="match status" value="1"/>
</dbReference>
<reference evidence="8" key="1">
    <citation type="submission" date="2022-08" db="EMBL/GenBank/DDBJ databases">
        <title>Nisaea acidiphila sp. nov., isolated from a marine algal debris and emended description of the genus Nisaea Urios et al. 2008.</title>
        <authorList>
            <person name="Kwon K."/>
        </authorList>
    </citation>
    <scope>NUCLEOTIDE SEQUENCE</scope>
    <source>
        <strain evidence="8">MEBiC11861</strain>
    </source>
</reference>
<protein>
    <recommendedName>
        <fullName evidence="2">Cell shape-determining protein MreC</fullName>
    </recommendedName>
    <alternativeName>
        <fullName evidence="4">Cell shape protein MreC</fullName>
    </alternativeName>
</protein>
<dbReference type="Gene3D" id="2.40.10.340">
    <property type="entry name" value="Rod shape-determining protein MreC, domain 1"/>
    <property type="match status" value="1"/>
</dbReference>
<dbReference type="Gene3D" id="2.40.10.350">
    <property type="entry name" value="Rod shape-determining protein MreC, domain 2"/>
    <property type="match status" value="1"/>
</dbReference>
<evidence type="ECO:0000256" key="5">
    <source>
        <dbReference type="SAM" id="Coils"/>
    </source>
</evidence>
<dbReference type="Proteomes" id="UP001060336">
    <property type="component" value="Chromosome"/>
</dbReference>
<feature type="domain" description="Rod shape-determining protein MreC beta-barrel core" evidence="7">
    <location>
        <begin position="133"/>
        <end position="272"/>
    </location>
</feature>
<dbReference type="EMBL" id="CP102480">
    <property type="protein sequence ID" value="UUX49488.1"/>
    <property type="molecule type" value="Genomic_DNA"/>
</dbReference>
<keyword evidence="9" id="KW-1185">Reference proteome</keyword>
<keyword evidence="6" id="KW-0472">Membrane</keyword>
<evidence type="ECO:0000256" key="3">
    <source>
        <dbReference type="ARBA" id="ARBA00022960"/>
    </source>
</evidence>
<dbReference type="InterPro" id="IPR042175">
    <property type="entry name" value="Cell/Rod_MreC_2"/>
</dbReference>
<comment type="similarity">
    <text evidence="1">Belongs to the MreC family.</text>
</comment>
<dbReference type="KEGG" id="naci:NUH88_19065"/>
<dbReference type="InterPro" id="IPR007221">
    <property type="entry name" value="MreC"/>
</dbReference>
<feature type="coiled-coil region" evidence="5">
    <location>
        <begin position="80"/>
        <end position="117"/>
    </location>
</feature>
<evidence type="ECO:0000313" key="8">
    <source>
        <dbReference type="EMBL" id="UUX49488.1"/>
    </source>
</evidence>
<evidence type="ECO:0000313" key="9">
    <source>
        <dbReference type="Proteomes" id="UP001060336"/>
    </source>
</evidence>
<feature type="transmembrane region" description="Helical" evidence="6">
    <location>
        <begin position="18"/>
        <end position="37"/>
    </location>
</feature>
<evidence type="ECO:0000256" key="6">
    <source>
        <dbReference type="SAM" id="Phobius"/>
    </source>
</evidence>
<organism evidence="8 9">
    <name type="scientific">Nisaea acidiphila</name>
    <dbReference type="NCBI Taxonomy" id="1862145"/>
    <lineage>
        <taxon>Bacteria</taxon>
        <taxon>Pseudomonadati</taxon>
        <taxon>Pseudomonadota</taxon>
        <taxon>Alphaproteobacteria</taxon>
        <taxon>Rhodospirillales</taxon>
        <taxon>Thalassobaculaceae</taxon>
        <taxon>Nisaea</taxon>
    </lineage>
</organism>
<dbReference type="RefSeq" id="WP_257768178.1">
    <property type="nucleotide sequence ID" value="NZ_CP102480.1"/>
</dbReference>
<dbReference type="PANTHER" id="PTHR34138:SF1">
    <property type="entry name" value="CELL SHAPE-DETERMINING PROTEIN MREC"/>
    <property type="match status" value="1"/>
</dbReference>
<keyword evidence="6" id="KW-1133">Transmembrane helix</keyword>
<evidence type="ECO:0000256" key="2">
    <source>
        <dbReference type="ARBA" id="ARBA00013855"/>
    </source>
</evidence>
<evidence type="ECO:0000256" key="1">
    <source>
        <dbReference type="ARBA" id="ARBA00009369"/>
    </source>
</evidence>
<evidence type="ECO:0000259" key="7">
    <source>
        <dbReference type="Pfam" id="PF04085"/>
    </source>
</evidence>
<keyword evidence="6" id="KW-0812">Transmembrane</keyword>
<name>A0A9J7AQ14_9PROT</name>
<dbReference type="NCBIfam" id="TIGR00219">
    <property type="entry name" value="mreC"/>
    <property type="match status" value="1"/>
</dbReference>
<keyword evidence="3" id="KW-0133">Cell shape</keyword>
<dbReference type="PANTHER" id="PTHR34138">
    <property type="entry name" value="CELL SHAPE-DETERMINING PROTEIN MREC"/>
    <property type="match status" value="1"/>
</dbReference>
<proteinExistence type="inferred from homology"/>
<dbReference type="GO" id="GO:0008360">
    <property type="term" value="P:regulation of cell shape"/>
    <property type="evidence" value="ECO:0007669"/>
    <property type="project" value="UniProtKB-KW"/>
</dbReference>
<evidence type="ECO:0000256" key="4">
    <source>
        <dbReference type="ARBA" id="ARBA00032089"/>
    </source>
</evidence>